<accession>A0A382HEA0</accession>
<evidence type="ECO:0000313" key="2">
    <source>
        <dbReference type="EMBL" id="SVB85482.1"/>
    </source>
</evidence>
<gene>
    <name evidence="2" type="ORF">METZ01_LOCUS238336</name>
</gene>
<protein>
    <submittedName>
        <fullName evidence="2">Uncharacterized protein</fullName>
    </submittedName>
</protein>
<name>A0A382HEA0_9ZZZZ</name>
<keyword evidence="1" id="KW-0472">Membrane</keyword>
<organism evidence="2">
    <name type="scientific">marine metagenome</name>
    <dbReference type="NCBI Taxonomy" id="408172"/>
    <lineage>
        <taxon>unclassified sequences</taxon>
        <taxon>metagenomes</taxon>
        <taxon>ecological metagenomes</taxon>
    </lineage>
</organism>
<dbReference type="AlphaFoldDB" id="A0A382HEA0"/>
<evidence type="ECO:0000256" key="1">
    <source>
        <dbReference type="SAM" id="Phobius"/>
    </source>
</evidence>
<reference evidence="2" key="1">
    <citation type="submission" date="2018-05" db="EMBL/GenBank/DDBJ databases">
        <authorList>
            <person name="Lanie J.A."/>
            <person name="Ng W.-L."/>
            <person name="Kazmierczak K.M."/>
            <person name="Andrzejewski T.M."/>
            <person name="Davidsen T.M."/>
            <person name="Wayne K.J."/>
            <person name="Tettelin H."/>
            <person name="Glass J.I."/>
            <person name="Rusch D."/>
            <person name="Podicherti R."/>
            <person name="Tsui H.-C.T."/>
            <person name="Winkler M.E."/>
        </authorList>
    </citation>
    <scope>NUCLEOTIDE SEQUENCE</scope>
</reference>
<dbReference type="EMBL" id="UINC01060701">
    <property type="protein sequence ID" value="SVB85482.1"/>
    <property type="molecule type" value="Genomic_DNA"/>
</dbReference>
<keyword evidence="1" id="KW-1133">Transmembrane helix</keyword>
<proteinExistence type="predicted"/>
<sequence length="28" mass="2883">MTDLALALLEAAALAFGFLVVLFAIDSS</sequence>
<feature type="transmembrane region" description="Helical" evidence="1">
    <location>
        <begin position="6"/>
        <end position="25"/>
    </location>
</feature>
<keyword evidence="1" id="KW-0812">Transmembrane</keyword>